<sequence length="727" mass="81735">MRDRDAYTCTNEGNKELHSELQTGTCGGSLSSITPCRGSVTCVTTPKANQSRAMQLLRELIRRKAERLCSSSQVDDPQATHHIVEVVGERKVGSQPGYLCWLCGRQTLFHIDENEVVLCLSCFRRAYLALILPYIKESKRQESDSRFVSKILHLIDTEEERSCIPKARIAPCRLRRQTVEVRHPSETGFNSVLERPNSSHGCVKKAQGGGDEKRGDGKAMGVSTPRVSGRCTYTNVSDSNVCTASHFEHADTVRCSSCQAMCKAVDERPSRCPVTNALHIAWTCRSCRGSNMLEADECSHCSKVFMWDCVWCTKRQESRRTPEGLWACCSCGAFNTPVDVARSLISARQAVHGARLESSEVGTHQQENEEVIFGVNDPATIAEQARQRELGEGKMRLERRLRELGVEDVSRQTSDGNCMFRALSNQLLGRPDFHLIVRRLVVEYMRDYSCNYKFLFDGEEEWNAYLNKMSQSGYWGDELCLNAAACCFHADIHVITSSATRWHLVFRYGTLRGDRRASQCGEAAVKARKPESKSICLFLVYLAPVHYDDITPRCSQEVSLKSKLFGRLIEMLKEESPPTINRLAKIPVPTERDELVGARPSLTHRMCDGSIEEVRNPDVCCRIQFRQFRPSLPCEPFRPLVAEGCQHIPVNQALQQSHCVGRRHRGTAPPITVTQSYQGPLVSSAPRGSARVSGQRMHPELPNHNNSLFQHNVLPRRDSAMPRGRFS</sequence>
<evidence type="ECO:0000256" key="1">
    <source>
        <dbReference type="ARBA" id="ARBA00022723"/>
    </source>
</evidence>
<gene>
    <name evidence="6" type="ORF">TVY486_0500670</name>
</gene>
<dbReference type="PANTHER" id="PTHR12419:SF111">
    <property type="entry name" value="OVARIAN TUMOR DOMAIN-CONTAINING DEUBIQUITINATING ENZYME 9"/>
    <property type="match status" value="1"/>
</dbReference>
<dbReference type="PROSITE" id="PS01358">
    <property type="entry name" value="ZF_RANBP2_1"/>
    <property type="match status" value="1"/>
</dbReference>
<dbReference type="InterPro" id="IPR001876">
    <property type="entry name" value="Znf_RanBP2"/>
</dbReference>
<dbReference type="Pfam" id="PF02338">
    <property type="entry name" value="OTU"/>
    <property type="match status" value="1"/>
</dbReference>
<organism evidence="6">
    <name type="scientific">Trypanosoma vivax (strain Y486)</name>
    <dbReference type="NCBI Taxonomy" id="1055687"/>
    <lineage>
        <taxon>Eukaryota</taxon>
        <taxon>Discoba</taxon>
        <taxon>Euglenozoa</taxon>
        <taxon>Kinetoplastea</taxon>
        <taxon>Metakinetoplastina</taxon>
        <taxon>Trypanosomatida</taxon>
        <taxon>Trypanosomatidae</taxon>
        <taxon>Trypanosoma</taxon>
        <taxon>Duttonella</taxon>
    </lineage>
</organism>
<accession>G0TV92</accession>
<keyword evidence="2" id="KW-0863">Zinc-finger</keyword>
<proteinExistence type="predicted"/>
<dbReference type="GO" id="GO:0008270">
    <property type="term" value="F:zinc ion binding"/>
    <property type="evidence" value="ECO:0007669"/>
    <property type="project" value="UniProtKB-KW"/>
</dbReference>
<dbReference type="PANTHER" id="PTHR12419">
    <property type="entry name" value="OTU DOMAIN CONTAINING PROTEIN"/>
    <property type="match status" value="1"/>
</dbReference>
<reference evidence="6" key="1">
    <citation type="journal article" date="2012" name="Proc. Natl. Acad. Sci. U.S.A.">
        <title>Antigenic diversity is generated by distinct evolutionary mechanisms in African trypanosome species.</title>
        <authorList>
            <person name="Jackson A.P."/>
            <person name="Berry A."/>
            <person name="Aslett M."/>
            <person name="Allison H.C."/>
            <person name="Burton P."/>
            <person name="Vavrova-Anderson J."/>
            <person name="Brown R."/>
            <person name="Browne H."/>
            <person name="Corton N."/>
            <person name="Hauser H."/>
            <person name="Gamble J."/>
            <person name="Gilderthorp R."/>
            <person name="Marcello L."/>
            <person name="McQuillan J."/>
            <person name="Otto T.D."/>
            <person name="Quail M.A."/>
            <person name="Sanders M.J."/>
            <person name="van Tonder A."/>
            <person name="Ginger M.L."/>
            <person name="Field M.C."/>
            <person name="Barry J.D."/>
            <person name="Hertz-Fowler C."/>
            <person name="Berriman M."/>
        </authorList>
    </citation>
    <scope>NUCLEOTIDE SEQUENCE</scope>
    <source>
        <strain evidence="6">Y486</strain>
    </source>
</reference>
<feature type="domain" description="OTU" evidence="5">
    <location>
        <begin position="407"/>
        <end position="553"/>
    </location>
</feature>
<dbReference type="OMA" id="YLAPVHY"/>
<dbReference type="InterPro" id="IPR003323">
    <property type="entry name" value="OTU_dom"/>
</dbReference>
<dbReference type="CDD" id="cd22751">
    <property type="entry name" value="OTU_plant_OTU9-like"/>
    <property type="match status" value="1"/>
</dbReference>
<keyword evidence="3" id="KW-0862">Zinc</keyword>
<feature type="region of interest" description="Disordered" evidence="4">
    <location>
        <begin position="195"/>
        <end position="223"/>
    </location>
</feature>
<name>G0TV92_TRYVY</name>
<dbReference type="VEuPathDB" id="TriTrypDB:TvY486_0500670"/>
<dbReference type="AlphaFoldDB" id="G0TV92"/>
<evidence type="ECO:0000313" key="6">
    <source>
        <dbReference type="EMBL" id="CCC47858.1"/>
    </source>
</evidence>
<dbReference type="PROSITE" id="PS50802">
    <property type="entry name" value="OTU"/>
    <property type="match status" value="1"/>
</dbReference>
<evidence type="ECO:0000256" key="4">
    <source>
        <dbReference type="SAM" id="MobiDB-lite"/>
    </source>
</evidence>
<evidence type="ECO:0000259" key="5">
    <source>
        <dbReference type="PROSITE" id="PS50802"/>
    </source>
</evidence>
<dbReference type="GO" id="GO:0016579">
    <property type="term" value="P:protein deubiquitination"/>
    <property type="evidence" value="ECO:0007669"/>
    <property type="project" value="TreeGrafter"/>
</dbReference>
<dbReference type="GO" id="GO:0004843">
    <property type="term" value="F:cysteine-type deubiquitinase activity"/>
    <property type="evidence" value="ECO:0007669"/>
    <property type="project" value="TreeGrafter"/>
</dbReference>
<protein>
    <recommendedName>
        <fullName evidence="5">OTU domain-containing protein</fullName>
    </recommendedName>
</protein>
<dbReference type="EMBL" id="HE573021">
    <property type="protein sequence ID" value="CCC47858.1"/>
    <property type="molecule type" value="Genomic_DNA"/>
</dbReference>
<dbReference type="Gene3D" id="3.90.70.80">
    <property type="match status" value="1"/>
</dbReference>
<evidence type="ECO:0000256" key="3">
    <source>
        <dbReference type="ARBA" id="ARBA00022833"/>
    </source>
</evidence>
<keyword evidence="1" id="KW-0479">Metal-binding</keyword>
<dbReference type="InterPro" id="IPR038765">
    <property type="entry name" value="Papain-like_cys_pep_sf"/>
</dbReference>
<dbReference type="SUPFAM" id="SSF54001">
    <property type="entry name" value="Cysteine proteinases"/>
    <property type="match status" value="1"/>
</dbReference>
<feature type="region of interest" description="Disordered" evidence="4">
    <location>
        <begin position="665"/>
        <end position="727"/>
    </location>
</feature>
<evidence type="ECO:0000256" key="2">
    <source>
        <dbReference type="ARBA" id="ARBA00022771"/>
    </source>
</evidence>
<dbReference type="InterPro" id="IPR050704">
    <property type="entry name" value="Peptidase_C85-like"/>
</dbReference>